<organism evidence="2 3">
    <name type="scientific">Streptomyces millisiae</name>
    <dbReference type="NCBI Taxonomy" id="3075542"/>
    <lineage>
        <taxon>Bacteria</taxon>
        <taxon>Bacillati</taxon>
        <taxon>Actinomycetota</taxon>
        <taxon>Actinomycetes</taxon>
        <taxon>Kitasatosporales</taxon>
        <taxon>Streptomycetaceae</taxon>
        <taxon>Streptomyces</taxon>
    </lineage>
</organism>
<feature type="domain" description="ARG and Rhodanese-Phosphatase-superfamily-associated" evidence="1">
    <location>
        <begin position="9"/>
        <end position="290"/>
    </location>
</feature>
<dbReference type="Proteomes" id="UP001183420">
    <property type="component" value="Unassembled WGS sequence"/>
</dbReference>
<reference evidence="3" key="1">
    <citation type="submission" date="2023-07" db="EMBL/GenBank/DDBJ databases">
        <title>30 novel species of actinomycetes from the DSMZ collection.</title>
        <authorList>
            <person name="Nouioui I."/>
        </authorList>
    </citation>
    <scope>NUCLEOTIDE SEQUENCE [LARGE SCALE GENOMIC DNA]</scope>
    <source>
        <strain evidence="3">DSM 44918</strain>
    </source>
</reference>
<protein>
    <recommendedName>
        <fullName evidence="1">ARG and Rhodanese-Phosphatase-superfamily-associated domain-containing protein</fullName>
    </recommendedName>
</protein>
<evidence type="ECO:0000313" key="2">
    <source>
        <dbReference type="EMBL" id="MDT0322047.1"/>
    </source>
</evidence>
<dbReference type="InterPro" id="IPR054346">
    <property type="entry name" value="ARPP-2"/>
</dbReference>
<dbReference type="EMBL" id="JAVREM010000053">
    <property type="protein sequence ID" value="MDT0322047.1"/>
    <property type="molecule type" value="Genomic_DNA"/>
</dbReference>
<dbReference type="RefSeq" id="WP_311602444.1">
    <property type="nucleotide sequence ID" value="NZ_JAVREM010000053.1"/>
</dbReference>
<comment type="caution">
    <text evidence="2">The sequence shown here is derived from an EMBL/GenBank/DDBJ whole genome shotgun (WGS) entry which is preliminary data.</text>
</comment>
<name>A0ABU2LY11_9ACTN</name>
<evidence type="ECO:0000259" key="1">
    <source>
        <dbReference type="Pfam" id="PF22549"/>
    </source>
</evidence>
<gene>
    <name evidence="2" type="ORF">RNC47_27315</name>
</gene>
<evidence type="ECO:0000313" key="3">
    <source>
        <dbReference type="Proteomes" id="UP001183420"/>
    </source>
</evidence>
<keyword evidence="3" id="KW-1185">Reference proteome</keyword>
<dbReference type="Pfam" id="PF22549">
    <property type="entry name" value="ARPP-2"/>
    <property type="match status" value="1"/>
</dbReference>
<accession>A0ABU2LY11</accession>
<proteinExistence type="predicted"/>
<sequence length="387" mass="43065">MTTHSPAGIDLAGLTTGPPQVWGGVRLVPLLRAAPIVDLRLHPRAYGESIGVVDVDRRSVYAAYVPHGYVANWTRDGAPAAAYGTRLSDGRTAGTDRAAPVEHLRLHFHRRMARREARNRLRFLPLHLALEGYLALHFGGPTIVWEEWARRAVNRGLSPRAERAYVGAEVPGLADALRVFEIHPGQCGALLYVADALAGALVVPHPDDYRVLHPTLLKDLYGELVHQYALLSAPVQEFRARLDDSAVRTPADLRAAVRRQRDEWAAFHDGTMAGGLLGAEYSFQRVYRLGRFSLWRFLPTFHRHVENHIGECVLDSSGRLAYLKTFRLSEAQVRRGHLLSSLAAQDWHPARTAAALGITTEQLSLRVEHAGFGQLLVHHHRRAAFTR</sequence>